<proteinExistence type="predicted"/>
<dbReference type="EMBL" id="MT141954">
    <property type="protein sequence ID" value="QJA72479.1"/>
    <property type="molecule type" value="Genomic_DNA"/>
</dbReference>
<evidence type="ECO:0000313" key="2">
    <source>
        <dbReference type="EMBL" id="QJA72479.1"/>
    </source>
</evidence>
<gene>
    <name evidence="2" type="ORF">MM415A02747_0005</name>
</gene>
<feature type="region of interest" description="Disordered" evidence="1">
    <location>
        <begin position="203"/>
        <end position="233"/>
    </location>
</feature>
<evidence type="ECO:0000256" key="1">
    <source>
        <dbReference type="SAM" id="MobiDB-lite"/>
    </source>
</evidence>
<protein>
    <submittedName>
        <fullName evidence="2">Uncharacterized protein</fullName>
    </submittedName>
</protein>
<reference evidence="2" key="1">
    <citation type="submission" date="2020-03" db="EMBL/GenBank/DDBJ databases">
        <title>The deep terrestrial virosphere.</title>
        <authorList>
            <person name="Holmfeldt K."/>
            <person name="Nilsson E."/>
            <person name="Simone D."/>
            <person name="Lopez-Fernandez M."/>
            <person name="Wu X."/>
            <person name="de Brujin I."/>
            <person name="Lundin D."/>
            <person name="Andersson A."/>
            <person name="Bertilsson S."/>
            <person name="Dopson M."/>
        </authorList>
    </citation>
    <scope>NUCLEOTIDE SEQUENCE</scope>
    <source>
        <strain evidence="2">MM415A02747</strain>
    </source>
</reference>
<sequence length="272" mass="30845">MEVQEEQTPEVNVAEETQARLTGWTPKEEFKGNAERWTDAATWNKKADELMPIMRANNRRLETDLGTTKQELAQLKRTMAQIVATNETISQREYDRALATIRKGQKEAIDSSDGDAFQALEQQKENLQKNRPAKIAGDTDADLFNQNRTLFHQRNANWYQKDMELTDFADVVGQRLAREGVAEALQFEKVETEVKKKFPHKFGNQRTGEQTVDSGTFGTTPTKPTKESYTAMPSDAKAACDAAVKSIKTQYPNRDEKAIRAGWVSQYFQSEA</sequence>
<dbReference type="AlphaFoldDB" id="A0A6M3JQR2"/>
<organism evidence="2">
    <name type="scientific">viral metagenome</name>
    <dbReference type="NCBI Taxonomy" id="1070528"/>
    <lineage>
        <taxon>unclassified sequences</taxon>
        <taxon>metagenomes</taxon>
        <taxon>organismal metagenomes</taxon>
    </lineage>
</organism>
<accession>A0A6M3JQR2</accession>
<name>A0A6M3JQR2_9ZZZZ</name>
<feature type="region of interest" description="Disordered" evidence="1">
    <location>
        <begin position="1"/>
        <end position="20"/>
    </location>
</feature>
<feature type="compositionally biased region" description="Polar residues" evidence="1">
    <location>
        <begin position="204"/>
        <end position="214"/>
    </location>
</feature>